<protein>
    <submittedName>
        <fullName evidence="4">Tetratricopeptide repeat protein</fullName>
    </submittedName>
</protein>
<dbReference type="InterPro" id="IPR019734">
    <property type="entry name" value="TPR_rpt"/>
</dbReference>
<dbReference type="SUPFAM" id="SSF48452">
    <property type="entry name" value="TPR-like"/>
    <property type="match status" value="2"/>
</dbReference>
<name>A0A5B1CH05_9BACT</name>
<dbReference type="Pfam" id="PF13181">
    <property type="entry name" value="TPR_8"/>
    <property type="match status" value="2"/>
</dbReference>
<accession>A0A5B1CH05</accession>
<reference evidence="4 5" key="1">
    <citation type="submission" date="2019-08" db="EMBL/GenBank/DDBJ databases">
        <title>Deep-cultivation of Planctomycetes and their phenomic and genomic characterization uncovers novel biology.</title>
        <authorList>
            <person name="Wiegand S."/>
            <person name="Jogler M."/>
            <person name="Boedeker C."/>
            <person name="Pinto D."/>
            <person name="Vollmers J."/>
            <person name="Rivas-Marin E."/>
            <person name="Kohn T."/>
            <person name="Peeters S.H."/>
            <person name="Heuer A."/>
            <person name="Rast P."/>
            <person name="Oberbeckmann S."/>
            <person name="Bunk B."/>
            <person name="Jeske O."/>
            <person name="Meyerdierks A."/>
            <person name="Storesund J.E."/>
            <person name="Kallscheuer N."/>
            <person name="Luecker S."/>
            <person name="Lage O.M."/>
            <person name="Pohl T."/>
            <person name="Merkel B.J."/>
            <person name="Hornburger P."/>
            <person name="Mueller R.-W."/>
            <person name="Bruemmer F."/>
            <person name="Labrenz M."/>
            <person name="Spormann A.M."/>
            <person name="Op Den Camp H."/>
            <person name="Overmann J."/>
            <person name="Amann R."/>
            <person name="Jetten M.S.M."/>
            <person name="Mascher T."/>
            <person name="Medema M.H."/>
            <person name="Devos D.P."/>
            <person name="Kaster A.-K."/>
            <person name="Ovreas L."/>
            <person name="Rohde M."/>
            <person name="Galperin M.Y."/>
            <person name="Jogler C."/>
        </authorList>
    </citation>
    <scope>NUCLEOTIDE SEQUENCE [LARGE SCALE GENOMIC DNA]</scope>
    <source>
        <strain evidence="4 5">LF1</strain>
    </source>
</reference>
<keyword evidence="5" id="KW-1185">Reference proteome</keyword>
<dbReference type="PROSITE" id="PS50005">
    <property type="entry name" value="TPR"/>
    <property type="match status" value="1"/>
</dbReference>
<proteinExistence type="predicted"/>
<gene>
    <name evidence="4" type="ORF">LF1_23730</name>
</gene>
<dbReference type="PANTHER" id="PTHR12558">
    <property type="entry name" value="CELL DIVISION CYCLE 16,23,27"/>
    <property type="match status" value="1"/>
</dbReference>
<evidence type="ECO:0000256" key="3">
    <source>
        <dbReference type="SAM" id="Phobius"/>
    </source>
</evidence>
<evidence type="ECO:0000313" key="4">
    <source>
        <dbReference type="EMBL" id="KAA1259836.1"/>
    </source>
</evidence>
<feature type="coiled-coil region" evidence="2">
    <location>
        <begin position="331"/>
        <end position="388"/>
    </location>
</feature>
<keyword evidence="2" id="KW-0175">Coiled coil</keyword>
<dbReference type="Pfam" id="PF13432">
    <property type="entry name" value="TPR_16"/>
    <property type="match status" value="1"/>
</dbReference>
<keyword evidence="3" id="KW-0472">Membrane</keyword>
<dbReference type="Gene3D" id="1.25.40.10">
    <property type="entry name" value="Tetratricopeptide repeat domain"/>
    <property type="match status" value="3"/>
</dbReference>
<dbReference type="AlphaFoldDB" id="A0A5B1CH05"/>
<feature type="transmembrane region" description="Helical" evidence="3">
    <location>
        <begin position="33"/>
        <end position="51"/>
    </location>
</feature>
<feature type="repeat" description="TPR" evidence="1">
    <location>
        <begin position="93"/>
        <end position="126"/>
    </location>
</feature>
<evidence type="ECO:0000313" key="5">
    <source>
        <dbReference type="Proteomes" id="UP000322699"/>
    </source>
</evidence>
<dbReference type="SMART" id="SM00028">
    <property type="entry name" value="TPR"/>
    <property type="match status" value="3"/>
</dbReference>
<keyword evidence="3" id="KW-0812">Transmembrane</keyword>
<keyword evidence="1" id="KW-0802">TPR repeat</keyword>
<comment type="caution">
    <text evidence="4">The sequence shown here is derived from an EMBL/GenBank/DDBJ whole genome shotgun (WGS) entry which is preliminary data.</text>
</comment>
<keyword evidence="3" id="KW-1133">Transmembrane helix</keyword>
<dbReference type="OrthoDB" id="243830at2"/>
<dbReference type="RefSeq" id="WP_068262913.1">
    <property type="nucleotide sequence ID" value="NZ_LWSK01000040.1"/>
</dbReference>
<organism evidence="4 5">
    <name type="scientific">Rubripirellula obstinata</name>
    <dbReference type="NCBI Taxonomy" id="406547"/>
    <lineage>
        <taxon>Bacteria</taxon>
        <taxon>Pseudomonadati</taxon>
        <taxon>Planctomycetota</taxon>
        <taxon>Planctomycetia</taxon>
        <taxon>Pirellulales</taxon>
        <taxon>Pirellulaceae</taxon>
        <taxon>Rubripirellula</taxon>
    </lineage>
</organism>
<evidence type="ECO:0000256" key="2">
    <source>
        <dbReference type="SAM" id="Coils"/>
    </source>
</evidence>
<dbReference type="PANTHER" id="PTHR12558:SF33">
    <property type="entry name" value="BLL7664 PROTEIN"/>
    <property type="match status" value="1"/>
</dbReference>
<dbReference type="InterPro" id="IPR011990">
    <property type="entry name" value="TPR-like_helical_dom_sf"/>
</dbReference>
<dbReference type="Proteomes" id="UP000322699">
    <property type="component" value="Unassembled WGS sequence"/>
</dbReference>
<evidence type="ECO:0000256" key="1">
    <source>
        <dbReference type="PROSITE-ProRule" id="PRU00339"/>
    </source>
</evidence>
<sequence length="523" mass="58526">MIQYLNPISWLKWGGQFVSGWLMSFPVRDTPKSFPAVAILLLLIVCTIAAFSQNSDWRGRLLDRQLGAAFEKDDFGTAELVLARQLEQKPNDTQVLFRMGMTKDALGEEEEAIELMQRLVSVKRDDSAARWLLDKKYLSQKKKLNVADDEADEFGELLKLVHKETPQDLRIKQLLVNYLMATQDYNKAIPLLDDLSRYQPMRGLQAAALSKQLGNTATANRLANRTLEKVQKLYEEEPTNPTLALAVAQSQLFLEQHSEAVQTLYKAIGRARKDDQKRTLSISMGDAIVAWVGFLENSETTTSKDRVRVLKMLQVALRYAPNNPRVVSVIADQVLATMDEKSEEMAALRKALVSGTSPGIAHFLRGTAALMKNKYKIAERELELAAKDLPKSGAILNNLAVVIALQEDGDLERALKVSEMAIKQTPGASPHFFETRGQILFRMKKYEKAIPDLEHALIIDSLAKNAHKSLAVCYDEIGDTAIADMHRQGAEDPESMKVDLSIDTDVEDLSEKVKEVEEAEAEE</sequence>
<dbReference type="EMBL" id="VRLW01000001">
    <property type="protein sequence ID" value="KAA1259836.1"/>
    <property type="molecule type" value="Genomic_DNA"/>
</dbReference>